<evidence type="ECO:0000256" key="1">
    <source>
        <dbReference type="ARBA" id="ARBA00008779"/>
    </source>
</evidence>
<dbReference type="GO" id="GO:0004065">
    <property type="term" value="F:arylsulfatase activity"/>
    <property type="evidence" value="ECO:0007669"/>
    <property type="project" value="TreeGrafter"/>
</dbReference>
<dbReference type="AlphaFoldDB" id="A0A382PKU4"/>
<feature type="domain" description="Sulfatase N-terminal" evidence="2">
    <location>
        <begin position="24"/>
        <end position="150"/>
    </location>
</feature>
<dbReference type="InterPro" id="IPR000917">
    <property type="entry name" value="Sulfatase_N"/>
</dbReference>
<evidence type="ECO:0000259" key="2">
    <source>
        <dbReference type="Pfam" id="PF00884"/>
    </source>
</evidence>
<reference evidence="3" key="1">
    <citation type="submission" date="2018-05" db="EMBL/GenBank/DDBJ databases">
        <authorList>
            <person name="Lanie J.A."/>
            <person name="Ng W.-L."/>
            <person name="Kazmierczak K.M."/>
            <person name="Andrzejewski T.M."/>
            <person name="Davidsen T.M."/>
            <person name="Wayne K.J."/>
            <person name="Tettelin H."/>
            <person name="Glass J.I."/>
            <person name="Rusch D."/>
            <person name="Podicherti R."/>
            <person name="Tsui H.-C.T."/>
            <person name="Winkler M.E."/>
        </authorList>
    </citation>
    <scope>NUCLEOTIDE SEQUENCE</scope>
</reference>
<dbReference type="PANTHER" id="PTHR42693">
    <property type="entry name" value="ARYLSULFATASE FAMILY MEMBER"/>
    <property type="match status" value="1"/>
</dbReference>
<protein>
    <recommendedName>
        <fullName evidence="2">Sulfatase N-terminal domain-containing protein</fullName>
    </recommendedName>
</protein>
<evidence type="ECO:0000313" key="3">
    <source>
        <dbReference type="EMBL" id="SVC74004.1"/>
    </source>
</evidence>
<proteinExistence type="inferred from homology"/>
<dbReference type="SUPFAM" id="SSF53649">
    <property type="entry name" value="Alkaline phosphatase-like"/>
    <property type="match status" value="1"/>
</dbReference>
<dbReference type="PANTHER" id="PTHR42693:SF33">
    <property type="entry name" value="ARYLSULFATASE"/>
    <property type="match status" value="1"/>
</dbReference>
<gene>
    <name evidence="3" type="ORF">METZ01_LOCUS326858</name>
</gene>
<accession>A0A382PKU4</accession>
<dbReference type="EMBL" id="UINC01108130">
    <property type="protein sequence ID" value="SVC74004.1"/>
    <property type="molecule type" value="Genomic_DNA"/>
</dbReference>
<dbReference type="Pfam" id="PF00884">
    <property type="entry name" value="Sulfatase"/>
    <property type="match status" value="1"/>
</dbReference>
<dbReference type="InterPro" id="IPR017850">
    <property type="entry name" value="Alkaline_phosphatase_core_sf"/>
</dbReference>
<dbReference type="Gene3D" id="3.40.720.10">
    <property type="entry name" value="Alkaline Phosphatase, subunit A"/>
    <property type="match status" value="1"/>
</dbReference>
<dbReference type="InterPro" id="IPR050738">
    <property type="entry name" value="Sulfatase"/>
</dbReference>
<comment type="similarity">
    <text evidence="1">Belongs to the sulfatase family.</text>
</comment>
<sequence length="155" mass="17062">MLCGSVNIMITISKIAEFKVMRLLYIDIDTLRADHLGCYGYHRNTSPNIDALAKSALQFNEVYASDTPCLPSRSALLTGRFGIHNGVVNHGGTDADPVIEGPGRAFWSELQLTSFPTQLKRLGMRTASISSFAQRHSAFHWHAGFDEVIRVPGSI</sequence>
<name>A0A382PKU4_9ZZZZ</name>
<feature type="non-terminal residue" evidence="3">
    <location>
        <position position="155"/>
    </location>
</feature>
<organism evidence="3">
    <name type="scientific">marine metagenome</name>
    <dbReference type="NCBI Taxonomy" id="408172"/>
    <lineage>
        <taxon>unclassified sequences</taxon>
        <taxon>metagenomes</taxon>
        <taxon>ecological metagenomes</taxon>
    </lineage>
</organism>